<feature type="active site" evidence="4">
    <location>
        <position position="12"/>
    </location>
</feature>
<dbReference type="PANTHER" id="PTHR42799:SF2">
    <property type="entry name" value="MITOCHONDRIAL PEPTIDE METHIONINE SULFOXIDE REDUCTASE"/>
    <property type="match status" value="1"/>
</dbReference>
<evidence type="ECO:0000256" key="3">
    <source>
        <dbReference type="ARBA" id="ARBA00048782"/>
    </source>
</evidence>
<evidence type="ECO:0000259" key="5">
    <source>
        <dbReference type="Pfam" id="PF01625"/>
    </source>
</evidence>
<organism evidence="6 7">
    <name type="scientific">Amedibacillus dolichus CAG:375</name>
    <dbReference type="NCBI Taxonomy" id="1263076"/>
    <lineage>
        <taxon>Bacteria</taxon>
        <taxon>Bacillati</taxon>
        <taxon>Bacillota</taxon>
        <taxon>Erysipelotrichia</taxon>
        <taxon>Erysipelotrichales</taxon>
        <taxon>Erysipelotrichaceae</taxon>
        <taxon>Amedibacillus</taxon>
    </lineage>
</organism>
<evidence type="ECO:0000313" key="6">
    <source>
        <dbReference type="EMBL" id="CDE23863.1"/>
    </source>
</evidence>
<dbReference type="GO" id="GO:0033744">
    <property type="term" value="F:L-methionine:thioredoxin-disulfide S-oxidoreductase activity"/>
    <property type="evidence" value="ECO:0007669"/>
    <property type="project" value="RHEA"/>
</dbReference>
<accession>R7GAQ7</accession>
<dbReference type="GO" id="GO:0005737">
    <property type="term" value="C:cytoplasm"/>
    <property type="evidence" value="ECO:0007669"/>
    <property type="project" value="TreeGrafter"/>
</dbReference>
<evidence type="ECO:0000256" key="1">
    <source>
        <dbReference type="ARBA" id="ARBA00023002"/>
    </source>
</evidence>
<dbReference type="GO" id="GO:0034599">
    <property type="term" value="P:cellular response to oxidative stress"/>
    <property type="evidence" value="ECO:0007669"/>
    <property type="project" value="TreeGrafter"/>
</dbReference>
<gene>
    <name evidence="4" type="primary">msrA</name>
    <name evidence="6" type="ORF">BN631_00495</name>
</gene>
<dbReference type="RefSeq" id="WP_022420010.1">
    <property type="nucleotide sequence ID" value="NZ_FR898540.1"/>
</dbReference>
<dbReference type="HAMAP" id="MF_01401">
    <property type="entry name" value="MsrA"/>
    <property type="match status" value="1"/>
</dbReference>
<proteinExistence type="inferred from homology"/>
<comment type="function">
    <text evidence="4">Has an important function as a repair enzyme for proteins that have been inactivated by oxidation. Catalyzes the reversible oxidation-reduction of methionine sulfoxide in proteins to methionine.</text>
</comment>
<dbReference type="GO" id="GO:0008113">
    <property type="term" value="F:peptide-methionine (S)-S-oxide reductase activity"/>
    <property type="evidence" value="ECO:0007669"/>
    <property type="project" value="UniProtKB-UniRule"/>
</dbReference>
<comment type="catalytic activity">
    <reaction evidence="3 4">
        <text>[thioredoxin]-disulfide + L-methionine + H2O = L-methionine (S)-S-oxide + [thioredoxin]-dithiol</text>
        <dbReference type="Rhea" id="RHEA:19993"/>
        <dbReference type="Rhea" id="RHEA-COMP:10698"/>
        <dbReference type="Rhea" id="RHEA-COMP:10700"/>
        <dbReference type="ChEBI" id="CHEBI:15377"/>
        <dbReference type="ChEBI" id="CHEBI:29950"/>
        <dbReference type="ChEBI" id="CHEBI:50058"/>
        <dbReference type="ChEBI" id="CHEBI:57844"/>
        <dbReference type="ChEBI" id="CHEBI:58772"/>
        <dbReference type="EC" id="1.8.4.11"/>
    </reaction>
</comment>
<dbReference type="SUPFAM" id="SSF55068">
    <property type="entry name" value="Peptide methionine sulfoxide reductase"/>
    <property type="match status" value="1"/>
</dbReference>
<dbReference type="Pfam" id="PF01625">
    <property type="entry name" value="PMSR"/>
    <property type="match status" value="1"/>
</dbReference>
<comment type="similarity">
    <text evidence="4">Belongs to the MsrA Met sulfoxide reductase family.</text>
</comment>
<dbReference type="Gene3D" id="3.30.1060.10">
    <property type="entry name" value="Peptide methionine sulphoxide reductase MsrA"/>
    <property type="match status" value="1"/>
</dbReference>
<dbReference type="EMBL" id="CBIN010000310">
    <property type="protein sequence ID" value="CDE23863.1"/>
    <property type="molecule type" value="Genomic_DNA"/>
</dbReference>
<dbReference type="Proteomes" id="UP000018093">
    <property type="component" value="Unassembled WGS sequence"/>
</dbReference>
<sequence length="178" mass="20520">MRRHDIYFAGGCFWGVEKYFSLIPGVVSTRVGYANGSGTAPTYEEVCENTRGFVECVHVIFDPEQVTLRHLLNMFFAIIDPTSINKQGNDEGLQYRSGIYYTTNIDCFIIHETLNELQKQYEAAIAVEALPLQSFYLAEEYHQKYLDKNPNGYCHIPQFHFEQAKNSCALKKSKRRNK</sequence>
<dbReference type="InterPro" id="IPR036509">
    <property type="entry name" value="Met_Sox_Rdtase_MsrA_sf"/>
</dbReference>
<dbReference type="NCBIfam" id="TIGR00401">
    <property type="entry name" value="msrA"/>
    <property type="match status" value="1"/>
</dbReference>
<protein>
    <recommendedName>
        <fullName evidence="4">Peptide methionine sulfoxide reductase MsrA</fullName>
        <shortName evidence="4">Protein-methionine-S-oxide reductase</shortName>
        <ecNumber evidence="4">1.8.4.11</ecNumber>
    </recommendedName>
    <alternativeName>
        <fullName evidence="4">Peptide-methionine (S)-S-oxide reductase</fullName>
        <shortName evidence="4">Peptide Met(O) reductase</shortName>
    </alternativeName>
</protein>
<dbReference type="InterPro" id="IPR002569">
    <property type="entry name" value="Met_Sox_Rdtase_MsrA_dom"/>
</dbReference>
<feature type="domain" description="Peptide methionine sulphoxide reductase MsrA" evidence="5">
    <location>
        <begin position="6"/>
        <end position="155"/>
    </location>
</feature>
<dbReference type="EC" id="1.8.4.11" evidence="4"/>
<comment type="catalytic activity">
    <reaction evidence="2 4">
        <text>L-methionyl-[protein] + [thioredoxin]-disulfide + H2O = L-methionyl-(S)-S-oxide-[protein] + [thioredoxin]-dithiol</text>
        <dbReference type="Rhea" id="RHEA:14217"/>
        <dbReference type="Rhea" id="RHEA-COMP:10698"/>
        <dbReference type="Rhea" id="RHEA-COMP:10700"/>
        <dbReference type="Rhea" id="RHEA-COMP:12313"/>
        <dbReference type="Rhea" id="RHEA-COMP:12315"/>
        <dbReference type="ChEBI" id="CHEBI:15377"/>
        <dbReference type="ChEBI" id="CHEBI:16044"/>
        <dbReference type="ChEBI" id="CHEBI:29950"/>
        <dbReference type="ChEBI" id="CHEBI:44120"/>
        <dbReference type="ChEBI" id="CHEBI:50058"/>
        <dbReference type="EC" id="1.8.4.11"/>
    </reaction>
</comment>
<comment type="caution">
    <text evidence="6">The sequence shown here is derived from an EMBL/GenBank/DDBJ whole genome shotgun (WGS) entry which is preliminary data.</text>
</comment>
<reference evidence="6" key="1">
    <citation type="submission" date="2012-11" db="EMBL/GenBank/DDBJ databases">
        <title>Dependencies among metagenomic species, viruses, plasmids and units of genetic variation.</title>
        <authorList>
            <person name="Nielsen H.B."/>
            <person name="Almeida M."/>
            <person name="Juncker A.S."/>
            <person name="Rasmussen S."/>
            <person name="Li J."/>
            <person name="Sunagawa S."/>
            <person name="Plichta D."/>
            <person name="Gautier L."/>
            <person name="Le Chatelier E."/>
            <person name="Peletier E."/>
            <person name="Bonde I."/>
            <person name="Nielsen T."/>
            <person name="Manichanh C."/>
            <person name="Arumugam M."/>
            <person name="Batto J."/>
            <person name="Santos M.B.Q.D."/>
            <person name="Blom N."/>
            <person name="Borruel N."/>
            <person name="Burgdorf K.S."/>
            <person name="Boumezbeur F."/>
            <person name="Casellas F."/>
            <person name="Dore J."/>
            <person name="Guarner F."/>
            <person name="Hansen T."/>
            <person name="Hildebrand F."/>
            <person name="Kaas R.S."/>
            <person name="Kennedy S."/>
            <person name="Kristiansen K."/>
            <person name="Kultima J.R."/>
            <person name="Leonard P."/>
            <person name="Levenez F."/>
            <person name="Lund O."/>
            <person name="Moumen B."/>
            <person name="Le Paslier D."/>
            <person name="Pons N."/>
            <person name="Pedersen O."/>
            <person name="Prifti E."/>
            <person name="Qin J."/>
            <person name="Raes J."/>
            <person name="Tap J."/>
            <person name="Tims S."/>
            <person name="Ussery D.W."/>
            <person name="Yamada T."/>
            <person name="MetaHit consortium"/>
            <person name="Renault P."/>
            <person name="Sicheritz-Ponten T."/>
            <person name="Bork P."/>
            <person name="Wang J."/>
            <person name="Brunak S."/>
            <person name="Ehrlich S.D."/>
        </authorList>
    </citation>
    <scope>NUCLEOTIDE SEQUENCE [LARGE SCALE GENOMIC DNA]</scope>
</reference>
<evidence type="ECO:0000256" key="4">
    <source>
        <dbReference type="HAMAP-Rule" id="MF_01401"/>
    </source>
</evidence>
<dbReference type="AlphaFoldDB" id="R7GAQ7"/>
<evidence type="ECO:0000313" key="7">
    <source>
        <dbReference type="Proteomes" id="UP000018093"/>
    </source>
</evidence>
<evidence type="ECO:0000256" key="2">
    <source>
        <dbReference type="ARBA" id="ARBA00047806"/>
    </source>
</evidence>
<keyword evidence="1 4" id="KW-0560">Oxidoreductase</keyword>
<dbReference type="InterPro" id="IPR050162">
    <property type="entry name" value="MsrA_MetSO_reductase"/>
</dbReference>
<dbReference type="PANTHER" id="PTHR42799">
    <property type="entry name" value="MITOCHONDRIAL PEPTIDE METHIONINE SULFOXIDE REDUCTASE"/>
    <property type="match status" value="1"/>
</dbReference>
<name>R7GAQ7_9FIRM</name>